<dbReference type="GO" id="GO:0046685">
    <property type="term" value="P:response to arsenic-containing substance"/>
    <property type="evidence" value="ECO:0007669"/>
    <property type="project" value="UniProtKB-KW"/>
</dbReference>
<dbReference type="PROSITE" id="PS50987">
    <property type="entry name" value="HTH_ARSR_2"/>
    <property type="match status" value="1"/>
</dbReference>
<dbReference type="SUPFAM" id="SSF46785">
    <property type="entry name" value="Winged helix' DNA-binding domain"/>
    <property type="match status" value="1"/>
</dbReference>
<dbReference type="Pfam" id="PF01022">
    <property type="entry name" value="HTH_5"/>
    <property type="match status" value="1"/>
</dbReference>
<dbReference type="InterPro" id="IPR001845">
    <property type="entry name" value="HTH_ArsR_DNA-bd_dom"/>
</dbReference>
<dbReference type="InterPro" id="IPR036390">
    <property type="entry name" value="WH_DNA-bd_sf"/>
</dbReference>
<dbReference type="SUPFAM" id="SSF52788">
    <property type="entry name" value="Phosphotyrosine protein phosphatases I"/>
    <property type="match status" value="1"/>
</dbReference>
<dbReference type="SMART" id="SM00226">
    <property type="entry name" value="LMWPc"/>
    <property type="match status" value="1"/>
</dbReference>
<dbReference type="CDD" id="cd00090">
    <property type="entry name" value="HTH_ARSR"/>
    <property type="match status" value="1"/>
</dbReference>
<evidence type="ECO:0000256" key="1">
    <source>
        <dbReference type="ARBA" id="ARBA00022849"/>
    </source>
</evidence>
<dbReference type="STRING" id="443156.SAMN04489867_2346"/>
<dbReference type="EMBL" id="LT629711">
    <property type="protein sequence ID" value="SDP40643.1"/>
    <property type="molecule type" value="Genomic_DNA"/>
</dbReference>
<accession>A0A1H0SFW6</accession>
<dbReference type="InterPro" id="IPR011991">
    <property type="entry name" value="ArsR-like_HTH"/>
</dbReference>
<dbReference type="GO" id="GO:0003700">
    <property type="term" value="F:DNA-binding transcription factor activity"/>
    <property type="evidence" value="ECO:0007669"/>
    <property type="project" value="InterPro"/>
</dbReference>
<dbReference type="InterPro" id="IPR036196">
    <property type="entry name" value="Ptyr_pPase_sf"/>
</dbReference>
<dbReference type="Pfam" id="PF01451">
    <property type="entry name" value="LMWPc"/>
    <property type="match status" value="1"/>
</dbReference>
<keyword evidence="1" id="KW-0059">Arsenical resistance</keyword>
<dbReference type="SMART" id="SM00418">
    <property type="entry name" value="HTH_ARSR"/>
    <property type="match status" value="1"/>
</dbReference>
<protein>
    <submittedName>
        <fullName evidence="3">Protein-tyrosine-phosphatase</fullName>
    </submittedName>
</protein>
<evidence type="ECO:0000313" key="4">
    <source>
        <dbReference type="Proteomes" id="UP000199077"/>
    </source>
</evidence>
<dbReference type="AlphaFoldDB" id="A0A1H0SFW6"/>
<dbReference type="Gene3D" id="3.40.50.2300">
    <property type="match status" value="1"/>
</dbReference>
<dbReference type="PANTHER" id="PTHR43428:SF1">
    <property type="entry name" value="ARSENATE REDUCTASE"/>
    <property type="match status" value="1"/>
</dbReference>
<dbReference type="RefSeq" id="WP_091785562.1">
    <property type="nucleotide sequence ID" value="NZ_LT629711.1"/>
</dbReference>
<dbReference type="PANTHER" id="PTHR43428">
    <property type="entry name" value="ARSENATE REDUCTASE"/>
    <property type="match status" value="1"/>
</dbReference>
<dbReference type="Proteomes" id="UP000199077">
    <property type="component" value="Chromosome I"/>
</dbReference>
<dbReference type="OrthoDB" id="9784339at2"/>
<name>A0A1H0SFW6_9MICO</name>
<proteinExistence type="predicted"/>
<dbReference type="InterPro" id="IPR036388">
    <property type="entry name" value="WH-like_DNA-bd_sf"/>
</dbReference>
<feature type="domain" description="HTH arsR-type" evidence="2">
    <location>
        <begin position="4"/>
        <end position="101"/>
    </location>
</feature>
<organism evidence="3 4">
    <name type="scientific">Pedococcus dokdonensis</name>
    <dbReference type="NCBI Taxonomy" id="443156"/>
    <lineage>
        <taxon>Bacteria</taxon>
        <taxon>Bacillati</taxon>
        <taxon>Actinomycetota</taxon>
        <taxon>Actinomycetes</taxon>
        <taxon>Micrococcales</taxon>
        <taxon>Intrasporangiaceae</taxon>
        <taxon>Pedococcus</taxon>
    </lineage>
</organism>
<keyword evidence="4" id="KW-1185">Reference proteome</keyword>
<reference evidence="4" key="1">
    <citation type="submission" date="2016-10" db="EMBL/GenBank/DDBJ databases">
        <authorList>
            <person name="Varghese N."/>
            <person name="Submissions S."/>
        </authorList>
    </citation>
    <scope>NUCLEOTIDE SEQUENCE [LARGE SCALE GENOMIC DNA]</scope>
    <source>
        <strain evidence="4">DSM 22329</strain>
    </source>
</reference>
<evidence type="ECO:0000259" key="2">
    <source>
        <dbReference type="PROSITE" id="PS50987"/>
    </source>
</evidence>
<gene>
    <name evidence="3" type="ORF">SAMN04489867_2346</name>
</gene>
<dbReference type="InterPro" id="IPR023485">
    <property type="entry name" value="Ptyr_pPase"/>
</dbReference>
<sequence length="226" mass="23746">MDIERTSELESRAKAHAALADVTRLQILDLLTIGDASASEIGAALNVASNLLAHHLKVLEQAHLVTRRRSEGDGRRSYLSLGPAAHPDISGGSVLGSPARVVFVCTANTARSHLAAALWRQASVIPAISAGTHPGDRIHPGAVKVADRHDLALPDAAPQLLDRVQRGGDLIITVCDRAHEELDGLGWAHWSVPDPVPASTKAAFDDAYGHLASRVAALAPRLAPAS</sequence>
<dbReference type="Gene3D" id="1.10.10.10">
    <property type="entry name" value="Winged helix-like DNA-binding domain superfamily/Winged helix DNA-binding domain"/>
    <property type="match status" value="1"/>
</dbReference>
<evidence type="ECO:0000313" key="3">
    <source>
        <dbReference type="EMBL" id="SDP40643.1"/>
    </source>
</evidence>